<evidence type="ECO:0000313" key="3">
    <source>
        <dbReference type="Proteomes" id="UP000064525"/>
    </source>
</evidence>
<dbReference type="AlphaFoldDB" id="A0A0S4PX68"/>
<feature type="region of interest" description="Disordered" evidence="1">
    <location>
        <begin position="225"/>
        <end position="245"/>
    </location>
</feature>
<evidence type="ECO:0000256" key="1">
    <source>
        <dbReference type="SAM" id="MobiDB-lite"/>
    </source>
</evidence>
<dbReference type="EMBL" id="LN907858">
    <property type="protein sequence ID" value="CUU40625.1"/>
    <property type="molecule type" value="Genomic_DNA"/>
</dbReference>
<proteinExistence type="predicted"/>
<accession>A0A0S4PX68</accession>
<protein>
    <submittedName>
        <fullName evidence="2">Uncharacterized protein</fullName>
    </submittedName>
</protein>
<gene>
    <name evidence="2" type="ORF">BN2458_PEG1742</name>
</gene>
<dbReference type="OrthoDB" id="5329325at2"/>
<evidence type="ECO:0000313" key="2">
    <source>
        <dbReference type="EMBL" id="CUU40625.1"/>
    </source>
</evidence>
<reference evidence="3" key="1">
    <citation type="submission" date="2015-11" db="EMBL/GenBank/DDBJ databases">
        <authorList>
            <person name="Anvar S.Y."/>
        </authorList>
    </citation>
    <scope>NUCLEOTIDE SEQUENCE [LARGE SCALE GENOMIC DNA]</scope>
</reference>
<dbReference type="PATRIC" id="fig|76936.10.peg.1702"/>
<dbReference type="GeneID" id="78151892"/>
<sequence length="298" mass="33819">MSIFNNLKKTDDDFFEISFESNETNKTLSLVNEHKDTYGQNNNKDEIDSVLSHLVALDVARKENIKSNGNIDTPNIEFSIAYGLNGKRVEEYMSVPLGMGHFEKGINHLRENFGVDLESKVAQKEKEHTDTRLDKFCSALKMPPTLSLDELDDRGWDTIDKMASLAQGLSSPELAGFLAGFQGAIKENQGKHSQNKEMGDEKFVQLMAQKLNIQLDEAKQIMNNSNATKDKPNTLNNESKNEVSQTKINEIKKKSEIAIKNQKKVKIRQRSEAIKIHLWERIYNATSCYTQILYLCAI</sequence>
<name>A0A0S4PX68_9HELI</name>
<dbReference type="Proteomes" id="UP000064525">
    <property type="component" value="Chromosome I"/>
</dbReference>
<organism evidence="2 3">
    <name type="scientific">Helicobacter typhlonius</name>
    <dbReference type="NCBI Taxonomy" id="76936"/>
    <lineage>
        <taxon>Bacteria</taxon>
        <taxon>Pseudomonadati</taxon>
        <taxon>Campylobacterota</taxon>
        <taxon>Epsilonproteobacteria</taxon>
        <taxon>Campylobacterales</taxon>
        <taxon>Helicobacteraceae</taxon>
        <taxon>Helicobacter</taxon>
    </lineage>
</organism>
<dbReference type="KEGG" id="hty:BN2458_PEG1742"/>
<dbReference type="RefSeq" id="WP_058122084.1">
    <property type="nucleotide sequence ID" value="NZ_CAOYZG010000011.1"/>
</dbReference>